<dbReference type="GO" id="GO:0009298">
    <property type="term" value="P:GDP-mannose biosynthetic process"/>
    <property type="evidence" value="ECO:0007669"/>
    <property type="project" value="TreeGrafter"/>
</dbReference>
<dbReference type="Gene3D" id="3.90.550.10">
    <property type="entry name" value="Spore Coat Polysaccharide Biosynthesis Protein SpsA, Chain A"/>
    <property type="match status" value="1"/>
</dbReference>
<dbReference type="InterPro" id="IPR005835">
    <property type="entry name" value="NTP_transferase_dom"/>
</dbReference>
<dbReference type="GO" id="GO:0004475">
    <property type="term" value="F:mannose-1-phosphate guanylyltransferase (GTP) activity"/>
    <property type="evidence" value="ECO:0007669"/>
    <property type="project" value="TreeGrafter"/>
</dbReference>
<proteinExistence type="predicted"/>
<dbReference type="AlphaFoldDB" id="A0A829YFA4"/>
<keyword evidence="3" id="KW-1185">Reference proteome</keyword>
<evidence type="ECO:0000259" key="1">
    <source>
        <dbReference type="Pfam" id="PF00483"/>
    </source>
</evidence>
<dbReference type="PANTHER" id="PTHR46390">
    <property type="entry name" value="MANNOSE-1-PHOSPHATE GUANYLYLTRANSFERASE"/>
    <property type="match status" value="1"/>
</dbReference>
<dbReference type="InterPro" id="IPR051161">
    <property type="entry name" value="Mannose-6P_isomerase_type2"/>
</dbReference>
<feature type="domain" description="Nucleotidyl transferase" evidence="1">
    <location>
        <begin position="13"/>
        <end position="293"/>
    </location>
</feature>
<protein>
    <recommendedName>
        <fullName evidence="1">Nucleotidyl transferase domain-containing protein</fullName>
    </recommendedName>
</protein>
<dbReference type="PANTHER" id="PTHR46390:SF1">
    <property type="entry name" value="MANNOSE-1-PHOSPHATE GUANYLYLTRANSFERASE"/>
    <property type="match status" value="1"/>
</dbReference>
<dbReference type="Pfam" id="PF00483">
    <property type="entry name" value="NTP_transferase"/>
    <property type="match status" value="1"/>
</dbReference>
<name>A0A829YFA4_9GAMM</name>
<dbReference type="SUPFAM" id="SSF53448">
    <property type="entry name" value="Nucleotide-diphospho-sugar transferases"/>
    <property type="match status" value="1"/>
</dbReference>
<evidence type="ECO:0000313" key="2">
    <source>
        <dbReference type="EMBL" id="GFE81471.1"/>
    </source>
</evidence>
<organism evidence="2 3">
    <name type="scientific">Steroidobacter agaridevorans</name>
    <dbReference type="NCBI Taxonomy" id="2695856"/>
    <lineage>
        <taxon>Bacteria</taxon>
        <taxon>Pseudomonadati</taxon>
        <taxon>Pseudomonadota</taxon>
        <taxon>Gammaproteobacteria</taxon>
        <taxon>Steroidobacterales</taxon>
        <taxon>Steroidobacteraceae</taxon>
        <taxon>Steroidobacter</taxon>
    </lineage>
</organism>
<comment type="caution">
    <text evidence="2">The sequence shown here is derived from an EMBL/GenBank/DDBJ whole genome shotgun (WGS) entry which is preliminary data.</text>
</comment>
<dbReference type="RefSeq" id="WP_161813119.1">
    <property type="nucleotide sequence ID" value="NZ_BLJN01000003.1"/>
</dbReference>
<dbReference type="Proteomes" id="UP000445000">
    <property type="component" value="Unassembled WGS sequence"/>
</dbReference>
<reference evidence="3" key="1">
    <citation type="submission" date="2020-01" db="EMBL/GenBank/DDBJ databases">
        <title>'Steroidobacter agaridevorans' sp. nov., agar-degrading bacteria isolated from rhizosphere soils.</title>
        <authorList>
            <person name="Ikenaga M."/>
            <person name="Kataoka M."/>
            <person name="Murouchi A."/>
            <person name="Katsuragi S."/>
            <person name="Sakai M."/>
        </authorList>
    </citation>
    <scope>NUCLEOTIDE SEQUENCE [LARGE SCALE GENOMIC DNA]</scope>
    <source>
        <strain evidence="3">YU21-B</strain>
    </source>
</reference>
<dbReference type="InterPro" id="IPR029044">
    <property type="entry name" value="Nucleotide-diphossugar_trans"/>
</dbReference>
<sequence>MTDALRSQPHRWALVLAAGDGSRLRALTTQPCGTPVPKQYCSLSGGPSLVEDALTRARTQVAADRVCAIVAQQHHRWWANIPALSSLPQPNLIVQPSNRGTAIGILYSLVHILSQDPEAQVLMLPSDHYVANESILQRSLADAMEHVSRCPDLPVLLGLHPEEPDSELGYIVPGESSRFGARTVARFVEKPELPVAAQIVRKGGLWNTFIIAASARALLNLYLPRFAPTVMEMQVIVSSALQHKSAGGWPAIVDMYTRMPDLDFSRDLLEGREASLCVLPVPACGWSDLGTPHRVGETLRKLPGERTAGYAAEMSGYINLAARHANFERSMAGAPL</sequence>
<dbReference type="EMBL" id="BLJN01000003">
    <property type="protein sequence ID" value="GFE81471.1"/>
    <property type="molecule type" value="Genomic_DNA"/>
</dbReference>
<gene>
    <name evidence="2" type="ORF">GCM10011487_34710</name>
</gene>
<evidence type="ECO:0000313" key="3">
    <source>
        <dbReference type="Proteomes" id="UP000445000"/>
    </source>
</evidence>
<accession>A0A829YFA4</accession>